<sequence length="511" mass="59187">MRVLYALSHLEDWVGFALEMKQHHGWDPQYWLSTSATDHLIGHHFPTCRRHSYTDIIRGKSPYGIDLFQPSSIDQKTIREYAFEMDQAMKMMDRLDSGDAFSYNERKSFLIKMLNYAHNVYFTFRPELAVFTEVPHHAAQYILYVVLKRYGVKTLMFKPIFVGELRLLIYGDIYDNPFDTLNAFSLNTGPSESELASIKQYIAKLRGDYGAGIPEYMMKQQKTSGYVSTIYKTFFHLLRQGSVKNLLDRAKTTNVLKLKDKRLEESLPSRADLYWIKLKGLKKKRELRHEYRKLSIERPNLDVPFVFFPLHYQPERTTSPDGGVYVDQFLAISLLRKILPNEVKIYVKEHTSQFHPKMDGHLGRSVYQYYEIKELYNVELISDSLQSFELIDKSICVATVTGTIGIEAVARKKAALIFGPGCWYRSLKGTFFIDDEESLKVATKKIFEGMVIEEQDLLDFLIKLHTITFKGKLTPGSNSINSERNISALVKSVELYVARVFQNDFSEDHAL</sequence>
<accession>A0ABQ1WD38</accession>
<reference evidence="2" key="1">
    <citation type="journal article" date="2019" name="Int. J. Syst. Evol. Microbiol.">
        <title>The Global Catalogue of Microorganisms (GCM) 10K type strain sequencing project: providing services to taxonomists for standard genome sequencing and annotation.</title>
        <authorList>
            <consortium name="The Broad Institute Genomics Platform"/>
            <consortium name="The Broad Institute Genome Sequencing Center for Infectious Disease"/>
            <person name="Wu L."/>
            <person name="Ma J."/>
        </authorList>
    </citation>
    <scope>NUCLEOTIDE SEQUENCE [LARGE SCALE GENOMIC DNA]</scope>
    <source>
        <strain evidence="2">CGMCC 1.12749</strain>
    </source>
</reference>
<protein>
    <recommendedName>
        <fullName evidence="3">Capsule polysaccharide biosynthesis protein</fullName>
    </recommendedName>
</protein>
<evidence type="ECO:0000313" key="2">
    <source>
        <dbReference type="Proteomes" id="UP000634043"/>
    </source>
</evidence>
<keyword evidence="2" id="KW-1185">Reference proteome</keyword>
<evidence type="ECO:0000313" key="1">
    <source>
        <dbReference type="EMBL" id="GGG25371.1"/>
    </source>
</evidence>
<dbReference type="EMBL" id="BMFP01000006">
    <property type="protein sequence ID" value="GGG25371.1"/>
    <property type="molecule type" value="Genomic_DNA"/>
</dbReference>
<name>A0ABQ1WD38_9BACT</name>
<comment type="caution">
    <text evidence="1">The sequence shown here is derived from an EMBL/GenBank/DDBJ whole genome shotgun (WGS) entry which is preliminary data.</text>
</comment>
<organism evidence="1 2">
    <name type="scientific">Pontibacter amylolyticus</name>
    <dbReference type="NCBI Taxonomy" id="1424080"/>
    <lineage>
        <taxon>Bacteria</taxon>
        <taxon>Pseudomonadati</taxon>
        <taxon>Bacteroidota</taxon>
        <taxon>Cytophagia</taxon>
        <taxon>Cytophagales</taxon>
        <taxon>Hymenobacteraceae</taxon>
        <taxon>Pontibacter</taxon>
    </lineage>
</organism>
<evidence type="ECO:0008006" key="3">
    <source>
        <dbReference type="Google" id="ProtNLM"/>
    </source>
</evidence>
<proteinExistence type="predicted"/>
<dbReference type="Proteomes" id="UP000634043">
    <property type="component" value="Unassembled WGS sequence"/>
</dbReference>
<gene>
    <name evidence="1" type="ORF">GCM10011323_31400</name>
</gene>
<dbReference type="RefSeq" id="WP_188502484.1">
    <property type="nucleotide sequence ID" value="NZ_BMFP01000006.1"/>
</dbReference>